<dbReference type="Pfam" id="PF08312">
    <property type="entry name" value="cwf21"/>
    <property type="match status" value="1"/>
</dbReference>
<dbReference type="PANTHER" id="PTHR36562">
    <property type="entry name" value="SERINE/ARGININE REPETITIVE MATRIX 2"/>
    <property type="match status" value="1"/>
</dbReference>
<dbReference type="InterPro" id="IPR013170">
    <property type="entry name" value="mRNA_splic_Cwf21_dom"/>
</dbReference>
<dbReference type="GO" id="GO:0008380">
    <property type="term" value="P:RNA splicing"/>
    <property type="evidence" value="ECO:0007669"/>
    <property type="project" value="UniProtKB-KW"/>
</dbReference>
<dbReference type="OrthoDB" id="10267305at2759"/>
<dbReference type="Gene3D" id="6.10.140.420">
    <property type="match status" value="1"/>
</dbReference>
<evidence type="ECO:0000256" key="1">
    <source>
        <dbReference type="ARBA" id="ARBA00004123"/>
    </source>
</evidence>
<dbReference type="SMART" id="SM01115">
    <property type="entry name" value="cwf21"/>
    <property type="match status" value="1"/>
</dbReference>
<feature type="compositionally biased region" description="Basic and acidic residues" evidence="7">
    <location>
        <begin position="186"/>
        <end position="259"/>
    </location>
</feature>
<name>A0A9W4SCM6_9GLOM</name>
<organism evidence="9 10">
    <name type="scientific">Funneliformis geosporum</name>
    <dbReference type="NCBI Taxonomy" id="1117311"/>
    <lineage>
        <taxon>Eukaryota</taxon>
        <taxon>Fungi</taxon>
        <taxon>Fungi incertae sedis</taxon>
        <taxon>Mucoromycota</taxon>
        <taxon>Glomeromycotina</taxon>
        <taxon>Glomeromycetes</taxon>
        <taxon>Glomerales</taxon>
        <taxon>Glomeraceae</taxon>
        <taxon>Funneliformis</taxon>
    </lineage>
</organism>
<feature type="compositionally biased region" description="Basic residues" evidence="7">
    <location>
        <begin position="260"/>
        <end position="275"/>
    </location>
</feature>
<dbReference type="InterPro" id="IPR051372">
    <property type="entry name" value="CWC21"/>
</dbReference>
<dbReference type="PANTHER" id="PTHR36562:SF5">
    <property type="entry name" value="SERINE_ARGININE REPETITIVE MATRIX 2"/>
    <property type="match status" value="1"/>
</dbReference>
<comment type="similarity">
    <text evidence="2">Belongs to the CWC21 family.</text>
</comment>
<sequence length="385" mass="46246">MYGNVGLSTPRGSGTNGYVVRNQANIKPRRDIQIESLDEAKANSFAFANRKPNQEILDHERKRQVELKCLTFQQELEEAGKTEEEIEKEVNSFRQSMLRSIDIVKDNKKFTHHLSQAKITENEKMMRALGINSQYYVEGAAFDRELQESKKRERVAQRDKELEDRQKRLEEKERELIERDKKWEEKWEEDKKKKEKLRNLQREKESHLVEKDDDRKYYHRREEIKQVDGDTNEKFSRRNNDDHSDRDAERHNNFRDHRMPRSPRRRQGSPTRRRNREGSIPSSRRNRDGSLSPHSRRNRDSVSPFRRYRDDSFSPPRRSQRNHSSKEFSTHSERKSFRSVSPPSSRHYQEDNARSRYRNEFKSRRDISSSEKRNDYSPRSNHGKA</sequence>
<evidence type="ECO:0000313" key="9">
    <source>
        <dbReference type="EMBL" id="CAI2164026.1"/>
    </source>
</evidence>
<evidence type="ECO:0000256" key="4">
    <source>
        <dbReference type="ARBA" id="ARBA00022728"/>
    </source>
</evidence>
<evidence type="ECO:0000256" key="6">
    <source>
        <dbReference type="ARBA" id="ARBA00023242"/>
    </source>
</evidence>
<protein>
    <submittedName>
        <fullName evidence="9">5730_t:CDS:1</fullName>
    </submittedName>
</protein>
<evidence type="ECO:0000313" key="10">
    <source>
        <dbReference type="Proteomes" id="UP001153678"/>
    </source>
</evidence>
<keyword evidence="10" id="KW-1185">Reference proteome</keyword>
<dbReference type="AlphaFoldDB" id="A0A9W4SCM6"/>
<feature type="domain" description="CWF21" evidence="8">
    <location>
        <begin position="57"/>
        <end position="102"/>
    </location>
</feature>
<feature type="compositionally biased region" description="Basic and acidic residues" evidence="7">
    <location>
        <begin position="347"/>
        <end position="376"/>
    </location>
</feature>
<reference evidence="9" key="1">
    <citation type="submission" date="2022-08" db="EMBL/GenBank/DDBJ databases">
        <authorList>
            <person name="Kallberg Y."/>
            <person name="Tangrot J."/>
            <person name="Rosling A."/>
        </authorList>
    </citation>
    <scope>NUCLEOTIDE SEQUENCE</scope>
    <source>
        <strain evidence="9">Wild A</strain>
    </source>
</reference>
<accession>A0A9W4SCM6</accession>
<dbReference type="GO" id="GO:0006397">
    <property type="term" value="P:mRNA processing"/>
    <property type="evidence" value="ECO:0007669"/>
    <property type="project" value="UniProtKB-KW"/>
</dbReference>
<keyword evidence="6" id="KW-0539">Nucleus</keyword>
<feature type="compositionally biased region" description="Basic and acidic residues" evidence="7">
    <location>
        <begin position="324"/>
        <end position="336"/>
    </location>
</feature>
<comment type="caution">
    <text evidence="9">The sequence shown here is derived from an EMBL/GenBank/DDBJ whole genome shotgun (WGS) entry which is preliminary data.</text>
</comment>
<keyword evidence="5" id="KW-0508">mRNA splicing</keyword>
<comment type="subcellular location">
    <subcellularLocation>
        <location evidence="1">Nucleus</location>
    </subcellularLocation>
</comment>
<evidence type="ECO:0000256" key="5">
    <source>
        <dbReference type="ARBA" id="ARBA00023187"/>
    </source>
</evidence>
<gene>
    <name evidence="9" type="ORF">FWILDA_LOCUS1359</name>
</gene>
<evidence type="ECO:0000256" key="3">
    <source>
        <dbReference type="ARBA" id="ARBA00022664"/>
    </source>
</evidence>
<keyword evidence="4" id="KW-0747">Spliceosome</keyword>
<evidence type="ECO:0000256" key="2">
    <source>
        <dbReference type="ARBA" id="ARBA00005954"/>
    </source>
</evidence>
<proteinExistence type="inferred from homology"/>
<feature type="region of interest" description="Disordered" evidence="7">
    <location>
        <begin position="186"/>
        <end position="385"/>
    </location>
</feature>
<dbReference type="EMBL" id="CAMKVN010000128">
    <property type="protein sequence ID" value="CAI2164026.1"/>
    <property type="molecule type" value="Genomic_DNA"/>
</dbReference>
<dbReference type="GO" id="GO:0005681">
    <property type="term" value="C:spliceosomal complex"/>
    <property type="evidence" value="ECO:0007669"/>
    <property type="project" value="UniProtKB-KW"/>
</dbReference>
<dbReference type="CDD" id="cd21373">
    <property type="entry name" value="cwf21_SRRM2-like"/>
    <property type="match status" value="1"/>
</dbReference>
<evidence type="ECO:0000259" key="8">
    <source>
        <dbReference type="SMART" id="SM01115"/>
    </source>
</evidence>
<evidence type="ECO:0000256" key="7">
    <source>
        <dbReference type="SAM" id="MobiDB-lite"/>
    </source>
</evidence>
<keyword evidence="3" id="KW-0507">mRNA processing</keyword>
<dbReference type="Proteomes" id="UP001153678">
    <property type="component" value="Unassembled WGS sequence"/>
</dbReference>